<comment type="caution">
    <text evidence="1">The sequence shown here is derived from an EMBL/GenBank/DDBJ whole genome shotgun (WGS) entry which is preliminary data.</text>
</comment>
<accession>A0ABP8R3I4</accession>
<proteinExistence type="predicted"/>
<dbReference type="EMBL" id="BAABHF010000057">
    <property type="protein sequence ID" value="GAA4517074.1"/>
    <property type="molecule type" value="Genomic_DNA"/>
</dbReference>
<reference evidence="2" key="1">
    <citation type="journal article" date="2019" name="Int. J. Syst. Evol. Microbiol.">
        <title>The Global Catalogue of Microorganisms (GCM) 10K type strain sequencing project: providing services to taxonomists for standard genome sequencing and annotation.</title>
        <authorList>
            <consortium name="The Broad Institute Genomics Platform"/>
            <consortium name="The Broad Institute Genome Sequencing Center for Infectious Disease"/>
            <person name="Wu L."/>
            <person name="Ma J."/>
        </authorList>
    </citation>
    <scope>NUCLEOTIDE SEQUENCE [LARGE SCALE GENOMIC DNA]</scope>
    <source>
        <strain evidence="2">JCM 17933</strain>
    </source>
</reference>
<gene>
    <name evidence="1" type="ORF">GCM10023191_088960</name>
</gene>
<protein>
    <submittedName>
        <fullName evidence="1">Uncharacterized protein</fullName>
    </submittedName>
</protein>
<organism evidence="1 2">
    <name type="scientific">Actinoallomurus oryzae</name>
    <dbReference type="NCBI Taxonomy" id="502180"/>
    <lineage>
        <taxon>Bacteria</taxon>
        <taxon>Bacillati</taxon>
        <taxon>Actinomycetota</taxon>
        <taxon>Actinomycetes</taxon>
        <taxon>Streptosporangiales</taxon>
        <taxon>Thermomonosporaceae</taxon>
        <taxon>Actinoallomurus</taxon>
    </lineage>
</organism>
<dbReference type="Proteomes" id="UP001500503">
    <property type="component" value="Unassembled WGS sequence"/>
</dbReference>
<sequence length="59" mass="6489">MPRMSVDMDVAKVLAEVQEHCVETLGERDGPRMAALARRGYRIAPAGEDTTPARRPVLP</sequence>
<evidence type="ECO:0000313" key="2">
    <source>
        <dbReference type="Proteomes" id="UP001500503"/>
    </source>
</evidence>
<evidence type="ECO:0000313" key="1">
    <source>
        <dbReference type="EMBL" id="GAA4517074.1"/>
    </source>
</evidence>
<name>A0ABP8R3I4_9ACTN</name>
<keyword evidence="2" id="KW-1185">Reference proteome</keyword>